<dbReference type="InterPro" id="IPR043426">
    <property type="entry name" value="MltB-like"/>
</dbReference>
<dbReference type="EMBL" id="CP000302">
    <property type="protein sequence ID" value="ABE55423.1"/>
    <property type="molecule type" value="Genomic_DNA"/>
</dbReference>
<dbReference type="SUPFAM" id="SSF53955">
    <property type="entry name" value="Lysozyme-like"/>
    <property type="match status" value="1"/>
</dbReference>
<dbReference type="Gene3D" id="1.10.8.350">
    <property type="entry name" value="Bacterial muramidase"/>
    <property type="match status" value="1"/>
</dbReference>
<gene>
    <name evidence="3" type="ordered locus">Sden_2141</name>
</gene>
<dbReference type="HOGENOM" id="CLU_035402_0_2_6"/>
<protein>
    <submittedName>
        <fullName evidence="3">Lytic murein transglycosylase</fullName>
    </submittedName>
</protein>
<sequence length="437" mass="48410">MLLTVDRLVSFCTISQDTDFGLVIKSSNEMASLQGVFNKRFSVLLSLGVMASLLGSSSTLAANDEFSLCVNKLQDTARQRGVSEHIIESSLAKVKFVDKVIALDGQQPEFSTSFADYFEKRVTPWRVEQGRKYFAIHRELLNQLTQKYGVPGQYIMAFWGLETNFGSYKGSMPVLDSLATLACNPRRAEYFTAELMQALKLQEKYQFNSRDMVGSWAGAMGHTQFMPTTYANHAVDGDGDGKVDLWNSVADGLTSAANFLHSLGWKENERWGREVILPTNYSYEYLGSKDVLALEKWASLNIRQVNNAPLNVADMQAALYLPAGHSGPAFLGYHNFDVIMRWNRSEFYAISVGHLADRINGANELKVSAPNQARFNRSVIKALQEKLNQLGFDVGEPDGVLGRNSMAGLQAFQRSKGLIADGYPGQSTFNALGLPQS</sequence>
<dbReference type="InterPro" id="IPR036365">
    <property type="entry name" value="PGBD-like_sf"/>
</dbReference>
<evidence type="ECO:0000313" key="4">
    <source>
        <dbReference type="Proteomes" id="UP000001982"/>
    </source>
</evidence>
<organism evidence="3 4">
    <name type="scientific">Shewanella denitrificans (strain OS217 / ATCC BAA-1090 / DSM 15013)</name>
    <dbReference type="NCBI Taxonomy" id="318161"/>
    <lineage>
        <taxon>Bacteria</taxon>
        <taxon>Pseudomonadati</taxon>
        <taxon>Pseudomonadota</taxon>
        <taxon>Gammaproteobacteria</taxon>
        <taxon>Alteromonadales</taxon>
        <taxon>Shewanellaceae</taxon>
        <taxon>Shewanella</taxon>
    </lineage>
</organism>
<dbReference type="GO" id="GO:0008933">
    <property type="term" value="F:peptidoglycan lytic transglycosylase activity"/>
    <property type="evidence" value="ECO:0007669"/>
    <property type="project" value="TreeGrafter"/>
</dbReference>
<dbReference type="AlphaFoldDB" id="Q12MA3"/>
<dbReference type="CDD" id="cd13399">
    <property type="entry name" value="Slt35-like"/>
    <property type="match status" value="1"/>
</dbReference>
<dbReference type="eggNOG" id="COG3409">
    <property type="taxonomic scope" value="Bacteria"/>
</dbReference>
<keyword evidence="4" id="KW-1185">Reference proteome</keyword>
<dbReference type="InterPro" id="IPR023346">
    <property type="entry name" value="Lysozyme-like_dom_sf"/>
</dbReference>
<dbReference type="Pfam" id="PF01471">
    <property type="entry name" value="PG_binding_1"/>
    <property type="match status" value="1"/>
</dbReference>
<dbReference type="Gene3D" id="1.10.530.10">
    <property type="match status" value="1"/>
</dbReference>
<dbReference type="InterPro" id="IPR011970">
    <property type="entry name" value="MltB_2"/>
</dbReference>
<accession>Q12MA3</accession>
<dbReference type="InterPro" id="IPR002477">
    <property type="entry name" value="Peptidoglycan-bd-like"/>
</dbReference>
<proteinExistence type="predicted"/>
<dbReference type="InterPro" id="IPR036366">
    <property type="entry name" value="PGBDSf"/>
</dbReference>
<dbReference type="Gene3D" id="1.10.101.10">
    <property type="entry name" value="PGBD-like superfamily/PGBD"/>
    <property type="match status" value="1"/>
</dbReference>
<dbReference type="GO" id="GO:0009253">
    <property type="term" value="P:peptidoglycan catabolic process"/>
    <property type="evidence" value="ECO:0007669"/>
    <property type="project" value="TreeGrafter"/>
</dbReference>
<dbReference type="FunFam" id="1.10.8.350:FF:000001">
    <property type="entry name" value="Lytic murein transglycosylase B"/>
    <property type="match status" value="1"/>
</dbReference>
<name>Q12MA3_SHEDO</name>
<dbReference type="PANTHER" id="PTHR30163:SF8">
    <property type="entry name" value="LYTIC MUREIN TRANSGLYCOSYLASE"/>
    <property type="match status" value="1"/>
</dbReference>
<dbReference type="SUPFAM" id="SSF47090">
    <property type="entry name" value="PGBD-like"/>
    <property type="match status" value="1"/>
</dbReference>
<feature type="domain" description="Peptidoglycan binding-like" evidence="1">
    <location>
        <begin position="379"/>
        <end position="432"/>
    </location>
</feature>
<dbReference type="CAZy" id="GH103">
    <property type="family name" value="Glycoside Hydrolase Family 103"/>
</dbReference>
<dbReference type="InterPro" id="IPR031304">
    <property type="entry name" value="SLT_2"/>
</dbReference>
<feature type="domain" description="Transglycosylase SLT" evidence="2">
    <location>
        <begin position="66"/>
        <end position="357"/>
    </location>
</feature>
<dbReference type="Proteomes" id="UP000001982">
    <property type="component" value="Chromosome"/>
</dbReference>
<evidence type="ECO:0000259" key="2">
    <source>
        <dbReference type="Pfam" id="PF13406"/>
    </source>
</evidence>
<dbReference type="eggNOG" id="COG2951">
    <property type="taxonomic scope" value="Bacteria"/>
</dbReference>
<evidence type="ECO:0000313" key="3">
    <source>
        <dbReference type="EMBL" id="ABE55423.1"/>
    </source>
</evidence>
<reference evidence="3 4" key="1">
    <citation type="submission" date="2006-03" db="EMBL/GenBank/DDBJ databases">
        <title>Complete sequence of Shewanella denitrificans OS217.</title>
        <authorList>
            <consortium name="US DOE Joint Genome Institute"/>
            <person name="Copeland A."/>
            <person name="Lucas S."/>
            <person name="Lapidus A."/>
            <person name="Barry K."/>
            <person name="Detter J.C."/>
            <person name="Glavina del Rio T."/>
            <person name="Hammon N."/>
            <person name="Israni S."/>
            <person name="Dalin E."/>
            <person name="Tice H."/>
            <person name="Pitluck S."/>
            <person name="Brettin T."/>
            <person name="Bruce D."/>
            <person name="Han C."/>
            <person name="Tapia R."/>
            <person name="Gilna P."/>
            <person name="Kiss H."/>
            <person name="Schmutz J."/>
            <person name="Larimer F."/>
            <person name="Land M."/>
            <person name="Hauser L."/>
            <person name="Kyrpides N."/>
            <person name="Lykidis A."/>
            <person name="Richardson P."/>
        </authorList>
    </citation>
    <scope>NUCLEOTIDE SEQUENCE [LARGE SCALE GENOMIC DNA]</scope>
    <source>
        <strain evidence="4">OS217 / ATCC BAA-1090 / DSM 15013</strain>
    </source>
</reference>
<dbReference type="PANTHER" id="PTHR30163">
    <property type="entry name" value="MEMBRANE-BOUND LYTIC MUREIN TRANSGLYCOSYLASE B"/>
    <property type="match status" value="1"/>
</dbReference>
<dbReference type="Pfam" id="PF13406">
    <property type="entry name" value="SLT_2"/>
    <property type="match status" value="1"/>
</dbReference>
<evidence type="ECO:0000259" key="1">
    <source>
        <dbReference type="Pfam" id="PF01471"/>
    </source>
</evidence>
<dbReference type="KEGG" id="sdn:Sden_2141"/>
<dbReference type="NCBIfam" id="TIGR02283">
    <property type="entry name" value="MltB_2"/>
    <property type="match status" value="1"/>
</dbReference>
<dbReference type="STRING" id="318161.Sden_2141"/>